<organism evidence="2 3">
    <name type="scientific">Clostridium hominis</name>
    <dbReference type="NCBI Taxonomy" id="2763036"/>
    <lineage>
        <taxon>Bacteria</taxon>
        <taxon>Bacillati</taxon>
        <taxon>Bacillota</taxon>
        <taxon>Clostridia</taxon>
        <taxon>Eubacteriales</taxon>
        <taxon>Clostridiaceae</taxon>
        <taxon>Clostridium</taxon>
    </lineage>
</organism>
<dbReference type="InterPro" id="IPR007211">
    <property type="entry name" value="DUF378"/>
</dbReference>
<keyword evidence="1" id="KW-1133">Transmembrane helix</keyword>
<evidence type="ECO:0000313" key="2">
    <source>
        <dbReference type="EMBL" id="MBC5631084.1"/>
    </source>
</evidence>
<dbReference type="Proteomes" id="UP000596929">
    <property type="component" value="Unassembled WGS sequence"/>
</dbReference>
<evidence type="ECO:0000256" key="1">
    <source>
        <dbReference type="SAM" id="Phobius"/>
    </source>
</evidence>
<keyword evidence="1" id="KW-0812">Transmembrane</keyword>
<name>A0ABR7DI66_9CLOT</name>
<keyword evidence="1" id="KW-0472">Membrane</keyword>
<evidence type="ECO:0000313" key="3">
    <source>
        <dbReference type="Proteomes" id="UP000596929"/>
    </source>
</evidence>
<reference evidence="2 3" key="1">
    <citation type="submission" date="2020-08" db="EMBL/GenBank/DDBJ databases">
        <title>Genome public.</title>
        <authorList>
            <person name="Liu C."/>
            <person name="Sun Q."/>
        </authorList>
    </citation>
    <scope>NUCLEOTIDE SEQUENCE [LARGE SCALE GENOMIC DNA]</scope>
    <source>
        <strain evidence="2 3">NSJ-6</strain>
    </source>
</reference>
<dbReference type="RefSeq" id="WP_186861165.1">
    <property type="nucleotide sequence ID" value="NZ_JACOOO010000052.1"/>
</dbReference>
<proteinExistence type="predicted"/>
<gene>
    <name evidence="2" type="ORF">H8S20_19885</name>
</gene>
<feature type="transmembrane region" description="Helical" evidence="1">
    <location>
        <begin position="7"/>
        <end position="27"/>
    </location>
</feature>
<protein>
    <submittedName>
        <fullName evidence="2">DUF378 domain-containing protein</fullName>
    </submittedName>
</protein>
<dbReference type="Pfam" id="PF04070">
    <property type="entry name" value="DUF378"/>
    <property type="match status" value="1"/>
</dbReference>
<accession>A0ABR7DI66</accession>
<feature type="transmembrane region" description="Helical" evidence="1">
    <location>
        <begin position="39"/>
        <end position="60"/>
    </location>
</feature>
<dbReference type="PANTHER" id="PTHR37304:SF1">
    <property type="entry name" value="MEMBRANE PROTEIN"/>
    <property type="match status" value="1"/>
</dbReference>
<keyword evidence="3" id="KW-1185">Reference proteome</keyword>
<dbReference type="EMBL" id="JACOOO010000052">
    <property type="protein sequence ID" value="MBC5631084.1"/>
    <property type="molecule type" value="Genomic_DNA"/>
</dbReference>
<sequence>MKLLDNIVLTLIILGSINWGLIGIFEFDLISNIFGYMSVFSRIIYSIIGISGLYAISFFYNIK</sequence>
<comment type="caution">
    <text evidence="2">The sequence shown here is derived from an EMBL/GenBank/DDBJ whole genome shotgun (WGS) entry which is preliminary data.</text>
</comment>
<dbReference type="PANTHER" id="PTHR37304">
    <property type="entry name" value="MEMBRANE PROTEIN-RELATED"/>
    <property type="match status" value="1"/>
</dbReference>